<keyword evidence="2" id="KW-1185">Reference proteome</keyword>
<dbReference type="EMBL" id="BPLR01001511">
    <property type="protein sequence ID" value="GIZ02826.1"/>
    <property type="molecule type" value="Genomic_DNA"/>
</dbReference>
<proteinExistence type="predicted"/>
<reference evidence="1 2" key="1">
    <citation type="submission" date="2021-06" db="EMBL/GenBank/DDBJ databases">
        <title>Caerostris extrusa draft genome.</title>
        <authorList>
            <person name="Kono N."/>
            <person name="Arakawa K."/>
        </authorList>
    </citation>
    <scope>NUCLEOTIDE SEQUENCE [LARGE SCALE GENOMIC DNA]</scope>
</reference>
<name>A0AAV4YA38_CAEEX</name>
<accession>A0AAV4YA38</accession>
<dbReference type="AlphaFoldDB" id="A0AAV4YA38"/>
<protein>
    <submittedName>
        <fullName evidence="1">Uncharacterized protein</fullName>
    </submittedName>
</protein>
<comment type="caution">
    <text evidence="1">The sequence shown here is derived from an EMBL/GenBank/DDBJ whole genome shotgun (WGS) entry which is preliminary data.</text>
</comment>
<gene>
    <name evidence="1" type="ORF">CEXT_735321</name>
</gene>
<evidence type="ECO:0000313" key="1">
    <source>
        <dbReference type="EMBL" id="GIZ02826.1"/>
    </source>
</evidence>
<sequence length="69" mass="8033">MAHSAFGPYRMWHTIKKASTSVLSTLHLMSSRTSENQHTGIHWANRYFLFFRPLNVRSLYSRKSCTSSI</sequence>
<organism evidence="1 2">
    <name type="scientific">Caerostris extrusa</name>
    <name type="common">Bark spider</name>
    <name type="synonym">Caerostris bankana</name>
    <dbReference type="NCBI Taxonomy" id="172846"/>
    <lineage>
        <taxon>Eukaryota</taxon>
        <taxon>Metazoa</taxon>
        <taxon>Ecdysozoa</taxon>
        <taxon>Arthropoda</taxon>
        <taxon>Chelicerata</taxon>
        <taxon>Arachnida</taxon>
        <taxon>Araneae</taxon>
        <taxon>Araneomorphae</taxon>
        <taxon>Entelegynae</taxon>
        <taxon>Araneoidea</taxon>
        <taxon>Araneidae</taxon>
        <taxon>Caerostris</taxon>
    </lineage>
</organism>
<dbReference type="Proteomes" id="UP001054945">
    <property type="component" value="Unassembled WGS sequence"/>
</dbReference>
<evidence type="ECO:0000313" key="2">
    <source>
        <dbReference type="Proteomes" id="UP001054945"/>
    </source>
</evidence>